<dbReference type="RefSeq" id="WP_377502364.1">
    <property type="nucleotide sequence ID" value="NZ_JBHMDO010000053.1"/>
</dbReference>
<keyword evidence="4" id="KW-0997">Cell inner membrane</keyword>
<reference evidence="11 12" key="1">
    <citation type="submission" date="2024-09" db="EMBL/GenBank/DDBJ databases">
        <authorList>
            <person name="Sun Q."/>
            <person name="Mori K."/>
        </authorList>
    </citation>
    <scope>NUCLEOTIDE SEQUENCE [LARGE SCALE GENOMIC DNA]</scope>
    <source>
        <strain evidence="11 12">TISTR 2452</strain>
    </source>
</reference>
<evidence type="ECO:0000256" key="6">
    <source>
        <dbReference type="ARBA" id="ARBA00022989"/>
    </source>
</evidence>
<dbReference type="PROSITE" id="PS50928">
    <property type="entry name" value="ABC_TM1"/>
    <property type="match status" value="1"/>
</dbReference>
<feature type="transmembrane region" description="Helical" evidence="8">
    <location>
        <begin position="172"/>
        <end position="190"/>
    </location>
</feature>
<feature type="compositionally biased region" description="Basic and acidic residues" evidence="9">
    <location>
        <begin position="308"/>
        <end position="325"/>
    </location>
</feature>
<organism evidence="11 12">
    <name type="scientific">Paenibacillus aurantiacus</name>
    <dbReference type="NCBI Taxonomy" id="1936118"/>
    <lineage>
        <taxon>Bacteria</taxon>
        <taxon>Bacillati</taxon>
        <taxon>Bacillota</taxon>
        <taxon>Bacilli</taxon>
        <taxon>Bacillales</taxon>
        <taxon>Paenibacillaceae</taxon>
        <taxon>Paenibacillus</taxon>
    </lineage>
</organism>
<sequence length="338" mass="37332">MEERSPAPREDAQRVDAAPAPLAAPNGQPHGLPGGARRQAGGPSGGKLWHRSVVTLLLIYLFLPIAATLLYSFAKQWQSELLPDGYTLAWYRQIFTDIRFLEAIGRSVFVGVVSVTLSLLVLVPAIFVLAVYFPKWERALQAAVLLPFAFPPVVTAIGLMKLYSSGPLPITGTPWILIGVYLTLVQPYIYQSVRGSLRTIRAGELMEAAEMLGAGRWAAFRRVILPNILPGTMVAALLSFSIIFGEFVMAKMLVGGEYETVQMYLYNEMKSTGQSASAVVIAYFALTLIISGLILKLGRWKPGRERRQLQRRNNRELRPDRERAEGLPAANRAESGQY</sequence>
<feature type="region of interest" description="Disordered" evidence="9">
    <location>
        <begin position="308"/>
        <end position="338"/>
    </location>
</feature>
<keyword evidence="2 8" id="KW-0813">Transport</keyword>
<dbReference type="PANTHER" id="PTHR43357:SF4">
    <property type="entry name" value="INNER MEMBRANE ABC TRANSPORTER PERMEASE PROTEIN YDCV"/>
    <property type="match status" value="1"/>
</dbReference>
<dbReference type="Proteomes" id="UP001589747">
    <property type="component" value="Unassembled WGS sequence"/>
</dbReference>
<feature type="region of interest" description="Disordered" evidence="9">
    <location>
        <begin position="1"/>
        <end position="43"/>
    </location>
</feature>
<evidence type="ECO:0000256" key="4">
    <source>
        <dbReference type="ARBA" id="ARBA00022519"/>
    </source>
</evidence>
<evidence type="ECO:0000256" key="8">
    <source>
        <dbReference type="RuleBase" id="RU363032"/>
    </source>
</evidence>
<keyword evidence="3" id="KW-1003">Cell membrane</keyword>
<dbReference type="InterPro" id="IPR035906">
    <property type="entry name" value="MetI-like_sf"/>
</dbReference>
<keyword evidence="7 8" id="KW-0472">Membrane</keyword>
<evidence type="ECO:0000313" key="11">
    <source>
        <dbReference type="EMBL" id="MFB9330718.1"/>
    </source>
</evidence>
<comment type="similarity">
    <text evidence="8">Belongs to the binding-protein-dependent transport system permease family.</text>
</comment>
<gene>
    <name evidence="11" type="ORF">ACFFSY_32660</name>
</gene>
<dbReference type="EMBL" id="JBHMDO010000053">
    <property type="protein sequence ID" value="MFB9330718.1"/>
    <property type="molecule type" value="Genomic_DNA"/>
</dbReference>
<accession>A0ABV5L208</accession>
<evidence type="ECO:0000256" key="3">
    <source>
        <dbReference type="ARBA" id="ARBA00022475"/>
    </source>
</evidence>
<protein>
    <submittedName>
        <fullName evidence="11">ABC transporter permease</fullName>
    </submittedName>
</protein>
<evidence type="ECO:0000256" key="9">
    <source>
        <dbReference type="SAM" id="MobiDB-lite"/>
    </source>
</evidence>
<feature type="transmembrane region" description="Helical" evidence="8">
    <location>
        <begin position="53"/>
        <end position="74"/>
    </location>
</feature>
<feature type="transmembrane region" description="Helical" evidence="8">
    <location>
        <begin position="228"/>
        <end position="254"/>
    </location>
</feature>
<dbReference type="PANTHER" id="PTHR43357">
    <property type="entry name" value="INNER MEMBRANE ABC TRANSPORTER PERMEASE PROTEIN YDCV"/>
    <property type="match status" value="1"/>
</dbReference>
<dbReference type="Gene3D" id="1.10.3720.10">
    <property type="entry name" value="MetI-like"/>
    <property type="match status" value="1"/>
</dbReference>
<evidence type="ECO:0000259" key="10">
    <source>
        <dbReference type="PROSITE" id="PS50928"/>
    </source>
</evidence>
<keyword evidence="6 8" id="KW-1133">Transmembrane helix</keyword>
<evidence type="ECO:0000256" key="5">
    <source>
        <dbReference type="ARBA" id="ARBA00022692"/>
    </source>
</evidence>
<keyword evidence="5 8" id="KW-0812">Transmembrane</keyword>
<evidence type="ECO:0000256" key="7">
    <source>
        <dbReference type="ARBA" id="ARBA00023136"/>
    </source>
</evidence>
<dbReference type="Pfam" id="PF00528">
    <property type="entry name" value="BPD_transp_1"/>
    <property type="match status" value="1"/>
</dbReference>
<feature type="domain" description="ABC transmembrane type-1" evidence="10">
    <location>
        <begin position="104"/>
        <end position="294"/>
    </location>
</feature>
<feature type="compositionally biased region" description="Basic and acidic residues" evidence="9">
    <location>
        <begin position="1"/>
        <end position="14"/>
    </location>
</feature>
<proteinExistence type="inferred from homology"/>
<keyword evidence="12" id="KW-1185">Reference proteome</keyword>
<name>A0ABV5L208_9BACL</name>
<feature type="transmembrane region" description="Helical" evidence="8">
    <location>
        <begin position="108"/>
        <end position="133"/>
    </location>
</feature>
<dbReference type="InterPro" id="IPR000515">
    <property type="entry name" value="MetI-like"/>
</dbReference>
<comment type="subcellular location">
    <subcellularLocation>
        <location evidence="1">Cell inner membrane</location>
        <topology evidence="1">Multi-pass membrane protein</topology>
    </subcellularLocation>
    <subcellularLocation>
        <location evidence="8">Cell membrane</location>
        <topology evidence="8">Multi-pass membrane protein</topology>
    </subcellularLocation>
</comment>
<evidence type="ECO:0000256" key="2">
    <source>
        <dbReference type="ARBA" id="ARBA00022448"/>
    </source>
</evidence>
<evidence type="ECO:0000313" key="12">
    <source>
        <dbReference type="Proteomes" id="UP001589747"/>
    </source>
</evidence>
<evidence type="ECO:0000256" key="1">
    <source>
        <dbReference type="ARBA" id="ARBA00004429"/>
    </source>
</evidence>
<feature type="transmembrane region" description="Helical" evidence="8">
    <location>
        <begin position="140"/>
        <end position="160"/>
    </location>
</feature>
<dbReference type="SUPFAM" id="SSF161098">
    <property type="entry name" value="MetI-like"/>
    <property type="match status" value="1"/>
</dbReference>
<dbReference type="CDD" id="cd06261">
    <property type="entry name" value="TM_PBP2"/>
    <property type="match status" value="1"/>
</dbReference>
<feature type="transmembrane region" description="Helical" evidence="8">
    <location>
        <begin position="274"/>
        <end position="297"/>
    </location>
</feature>
<comment type="caution">
    <text evidence="11">The sequence shown here is derived from an EMBL/GenBank/DDBJ whole genome shotgun (WGS) entry which is preliminary data.</text>
</comment>